<keyword evidence="1" id="KW-0812">Transmembrane</keyword>
<feature type="transmembrane region" description="Helical" evidence="1">
    <location>
        <begin position="51"/>
        <end position="71"/>
    </location>
</feature>
<reference evidence="2 3" key="1">
    <citation type="journal article" date="2017" name="Environ. Microbiol.">
        <title>Decay of the glycolytic pathway and adaptation to intranuclear parasitism within Enterocytozoonidae microsporidia.</title>
        <authorList>
            <person name="Wiredu Boakye D."/>
            <person name="Jaroenlak P."/>
            <person name="Prachumwat A."/>
            <person name="Williams T.A."/>
            <person name="Bateman K.S."/>
            <person name="Itsathitphaisarn O."/>
            <person name="Sritunyalucksana K."/>
            <person name="Paszkiewicz K.H."/>
            <person name="Moore K.A."/>
            <person name="Stentiford G.D."/>
            <person name="Williams B.A."/>
        </authorList>
    </citation>
    <scope>NUCLEOTIDE SEQUENCE [LARGE SCALE GENOMIC DNA]</scope>
    <source>
        <strain evidence="2 3">GB1</strain>
    </source>
</reference>
<dbReference type="OrthoDB" id="10564999at2759"/>
<protein>
    <submittedName>
        <fullName evidence="2">Uncharacterized protein</fullName>
    </submittedName>
</protein>
<proteinExistence type="predicted"/>
<organism evidence="2 3">
    <name type="scientific">Enterospora canceri</name>
    <dbReference type="NCBI Taxonomy" id="1081671"/>
    <lineage>
        <taxon>Eukaryota</taxon>
        <taxon>Fungi</taxon>
        <taxon>Fungi incertae sedis</taxon>
        <taxon>Microsporidia</taxon>
        <taxon>Enterocytozoonidae</taxon>
        <taxon>Enterospora</taxon>
    </lineage>
</organism>
<evidence type="ECO:0000313" key="3">
    <source>
        <dbReference type="Proteomes" id="UP000192639"/>
    </source>
</evidence>
<feature type="transmembrane region" description="Helical" evidence="1">
    <location>
        <begin position="78"/>
        <end position="101"/>
    </location>
</feature>
<keyword evidence="1" id="KW-1133">Transmembrane helix</keyword>
<gene>
    <name evidence="2" type="ORF">ECANGB1_1486</name>
</gene>
<evidence type="ECO:0000256" key="1">
    <source>
        <dbReference type="SAM" id="Phobius"/>
    </source>
</evidence>
<evidence type="ECO:0000313" key="2">
    <source>
        <dbReference type="EMBL" id="ORD93829.1"/>
    </source>
</evidence>
<dbReference type="AlphaFoldDB" id="A0A1Y1S5X3"/>
<accession>A0A1Y1S5X3</accession>
<dbReference type="VEuPathDB" id="MicrosporidiaDB:ECANGB1_1486"/>
<dbReference type="EMBL" id="LWDP01000044">
    <property type="protein sequence ID" value="ORD93829.1"/>
    <property type="molecule type" value="Genomic_DNA"/>
</dbReference>
<name>A0A1Y1S5X3_9MICR</name>
<keyword evidence="3" id="KW-1185">Reference proteome</keyword>
<comment type="caution">
    <text evidence="2">The sequence shown here is derived from an EMBL/GenBank/DDBJ whole genome shotgun (WGS) entry which is preliminary data.</text>
</comment>
<sequence length="206" mass="23951">MKISKIKKLKTNLKLAYLKYKKEFCTAILNCCVYISNIIMIRAIFRQSVYLVKMLNVLIVFMCAAPMLVFIQPRTKSTFITGFCAVVFFLVLLLNGLLFTFRNQVFWIYCTGQNNAVKIISKCIKRSSVILLYGPFSRKCYDLCMDEDIFKNFSNCQLQQKDLDKFNKMLQHNQFANVTGILYRYITVVNTNEIDTLPDKITDTIS</sequence>
<keyword evidence="1" id="KW-0472">Membrane</keyword>
<dbReference type="Proteomes" id="UP000192639">
    <property type="component" value="Unassembled WGS sequence"/>
</dbReference>